<dbReference type="InterPro" id="IPR027385">
    <property type="entry name" value="Beta-barrel_OMP"/>
</dbReference>
<sequence>MIKGKAGIAAITCGMYLLVNIANATETKGMYVGLGVSRINVELSVDNLGSVDISNNMLGILLGYQFNDYFSVEARGYSNLSDEDIGGVNVEVDHQFNALIRGGYLIAQYFKPYVLFGYGTSKLSVSGLSESDEDIVYGLGLSVNDGRPLHLEVEWQKSYDNKFDGYGLEADSFQANLVYYF</sequence>
<keyword evidence="5" id="KW-1185">Reference proteome</keyword>
<dbReference type="Proteomes" id="UP000189545">
    <property type="component" value="Chromosome"/>
</dbReference>
<feature type="chain" id="PRO_5012526345" evidence="2">
    <location>
        <begin position="25"/>
        <end position="181"/>
    </location>
</feature>
<evidence type="ECO:0000256" key="2">
    <source>
        <dbReference type="SAM" id="SignalP"/>
    </source>
</evidence>
<organism evidence="4 5">
    <name type="scientific">Shewanella psychrophila</name>
    <dbReference type="NCBI Taxonomy" id="225848"/>
    <lineage>
        <taxon>Bacteria</taxon>
        <taxon>Pseudomonadati</taxon>
        <taxon>Pseudomonadota</taxon>
        <taxon>Gammaproteobacteria</taxon>
        <taxon>Alteromonadales</taxon>
        <taxon>Shewanellaceae</taxon>
        <taxon>Shewanella</taxon>
    </lineage>
</organism>
<evidence type="ECO:0000256" key="1">
    <source>
        <dbReference type="ARBA" id="ARBA00022729"/>
    </source>
</evidence>
<evidence type="ECO:0000313" key="5">
    <source>
        <dbReference type="Proteomes" id="UP000189545"/>
    </source>
</evidence>
<dbReference type="EMBL" id="CP014782">
    <property type="protein sequence ID" value="AQS38353.1"/>
    <property type="molecule type" value="Genomic_DNA"/>
</dbReference>
<dbReference type="SUPFAM" id="SSF56925">
    <property type="entry name" value="OMPA-like"/>
    <property type="match status" value="1"/>
</dbReference>
<keyword evidence="1 2" id="KW-0732">Signal</keyword>
<protein>
    <submittedName>
        <fullName evidence="4">Outer membrane protein beta-barrel domain</fullName>
    </submittedName>
</protein>
<feature type="domain" description="Outer membrane protein beta-barrel" evidence="3">
    <location>
        <begin position="22"/>
        <end position="181"/>
    </location>
</feature>
<dbReference type="KEGG" id="spsw:Sps_03211"/>
<dbReference type="Pfam" id="PF13505">
    <property type="entry name" value="OMP_b-brl"/>
    <property type="match status" value="1"/>
</dbReference>
<gene>
    <name evidence="4" type="ORF">Sps_03211</name>
</gene>
<dbReference type="Gene3D" id="2.40.160.20">
    <property type="match status" value="1"/>
</dbReference>
<evidence type="ECO:0000313" key="4">
    <source>
        <dbReference type="EMBL" id="AQS38353.1"/>
    </source>
</evidence>
<feature type="signal peptide" evidence="2">
    <location>
        <begin position="1"/>
        <end position="24"/>
    </location>
</feature>
<dbReference type="OrthoDB" id="6386495at2"/>
<dbReference type="InterPro" id="IPR011250">
    <property type="entry name" value="OMP/PagP_B-barrel"/>
</dbReference>
<accession>A0A1S6HS50</accession>
<evidence type="ECO:0000259" key="3">
    <source>
        <dbReference type="Pfam" id="PF13505"/>
    </source>
</evidence>
<reference evidence="4 5" key="1">
    <citation type="submission" date="2016-03" db="EMBL/GenBank/DDBJ databases">
        <title>Complete genome sequence of Shewanella psychrophila WP2, a deep sea bacterium isolated from west Pacific sediment.</title>
        <authorList>
            <person name="Xu G."/>
            <person name="Jian H."/>
        </authorList>
    </citation>
    <scope>NUCLEOTIDE SEQUENCE [LARGE SCALE GENOMIC DNA]</scope>
    <source>
        <strain evidence="4 5">WP2</strain>
    </source>
</reference>
<dbReference type="RefSeq" id="WP_077753409.1">
    <property type="nucleotide sequence ID" value="NZ_CP014782.1"/>
</dbReference>
<dbReference type="AlphaFoldDB" id="A0A1S6HS50"/>
<name>A0A1S6HS50_9GAMM</name>
<proteinExistence type="predicted"/>
<dbReference type="STRING" id="225848.Sps_03211"/>